<reference evidence="3 4" key="1">
    <citation type="submission" date="2020-07" db="EMBL/GenBank/DDBJ databases">
        <title>Novel species isolated from subtropical streams in China.</title>
        <authorList>
            <person name="Lu H."/>
        </authorList>
    </citation>
    <scope>NUCLEOTIDE SEQUENCE [LARGE SCALE GENOMIC DNA]</scope>
    <source>
        <strain evidence="3 4">LX47W</strain>
    </source>
</reference>
<keyword evidence="4" id="KW-1185">Reference proteome</keyword>
<feature type="domain" description="Putative Flp pilus-assembly TadG-like N-terminal" evidence="2">
    <location>
        <begin position="11"/>
        <end position="55"/>
    </location>
</feature>
<keyword evidence="1" id="KW-0472">Membrane</keyword>
<comment type="caution">
    <text evidence="3">The sequence shown here is derived from an EMBL/GenBank/DDBJ whole genome shotgun (WGS) entry which is preliminary data.</text>
</comment>
<feature type="transmembrane region" description="Helical" evidence="1">
    <location>
        <begin position="12"/>
        <end position="32"/>
    </location>
</feature>
<keyword evidence="1" id="KW-1133">Transmembrane helix</keyword>
<dbReference type="Pfam" id="PF13400">
    <property type="entry name" value="Tad"/>
    <property type="match status" value="1"/>
</dbReference>
<evidence type="ECO:0000256" key="1">
    <source>
        <dbReference type="SAM" id="Phobius"/>
    </source>
</evidence>
<evidence type="ECO:0000313" key="3">
    <source>
        <dbReference type="EMBL" id="MBA5686220.1"/>
    </source>
</evidence>
<sequence>MLISDRTRQRGTVAIIAAIALPILIGFAGLALDGGRLYVHKTELQNAADACALAASRELTCDPAAGACANSYLINAENAGLTVAGRNFIDFQGTAVGSAQLTAADITFSTTFAPASSYLSRAAGASPASKYVKCTPHQSGILPWFMEVLGFGGQTVNASAVATLLAAEINCAIPIGMCKLPSAPASAPFTGLTIGQWVTSKLSQSSTGAFDWIDFTPPGGGASELADLFRGTGACSVPKPPAVVGEQGNIASLNTAWNTRFGLYKGSDSITTATPDYTGYAYTITSWPSKFNAYSGSNGAIPNFQTARNQHQPWQGNVAAGTSINLGGVTQSTQPQLTTYGADRRLVTAPVVDCTSFGGGGGGNTTVLGYACVLMLAPMDKDNDEVFLEYRGKSTDVNSPCATSGAVGGPLAEGPLVPALVQ</sequence>
<dbReference type="AlphaFoldDB" id="A0A7W2IIZ6"/>
<organism evidence="3 4">
    <name type="scientific">Rugamonas apoptosis</name>
    <dbReference type="NCBI Taxonomy" id="2758570"/>
    <lineage>
        <taxon>Bacteria</taxon>
        <taxon>Pseudomonadati</taxon>
        <taxon>Pseudomonadota</taxon>
        <taxon>Betaproteobacteria</taxon>
        <taxon>Burkholderiales</taxon>
        <taxon>Oxalobacteraceae</taxon>
        <taxon>Telluria group</taxon>
        <taxon>Rugamonas</taxon>
    </lineage>
</organism>
<name>A0A7W2IIZ6_9BURK</name>
<gene>
    <name evidence="3" type="ORF">H3H39_04035</name>
</gene>
<evidence type="ECO:0000259" key="2">
    <source>
        <dbReference type="Pfam" id="PF13400"/>
    </source>
</evidence>
<accession>A0A7W2IIZ6</accession>
<proteinExistence type="predicted"/>
<protein>
    <recommendedName>
        <fullName evidence="2">Putative Flp pilus-assembly TadG-like N-terminal domain-containing protein</fullName>
    </recommendedName>
</protein>
<dbReference type="Proteomes" id="UP000573499">
    <property type="component" value="Unassembled WGS sequence"/>
</dbReference>
<keyword evidence="1" id="KW-0812">Transmembrane</keyword>
<dbReference type="RefSeq" id="WP_182152034.1">
    <property type="nucleotide sequence ID" value="NZ_JACEZU010000002.1"/>
</dbReference>
<evidence type="ECO:0000313" key="4">
    <source>
        <dbReference type="Proteomes" id="UP000573499"/>
    </source>
</evidence>
<dbReference type="EMBL" id="JACEZU010000002">
    <property type="protein sequence ID" value="MBA5686220.1"/>
    <property type="molecule type" value="Genomic_DNA"/>
</dbReference>
<dbReference type="InterPro" id="IPR028087">
    <property type="entry name" value="Tad_N"/>
</dbReference>